<dbReference type="OrthoDB" id="5326488at2"/>
<name>A0A3D8I6I4_9HELI</name>
<sequence>MQELSQKIYAILSNILEVPVNENTQVSMQNCPNWSSLAHIDIIMSIEESFNIAFKADELPYLNTQEALVRRVSELLS</sequence>
<gene>
    <name evidence="1" type="ORF">CQA63_02020</name>
</gene>
<evidence type="ECO:0000313" key="2">
    <source>
        <dbReference type="Proteomes" id="UP000256599"/>
    </source>
</evidence>
<keyword evidence="2" id="KW-1185">Reference proteome</keyword>
<dbReference type="EMBL" id="NXLR01000002">
    <property type="protein sequence ID" value="RDU60763.1"/>
    <property type="molecule type" value="Genomic_DNA"/>
</dbReference>
<dbReference type="SUPFAM" id="SSF47336">
    <property type="entry name" value="ACP-like"/>
    <property type="match status" value="1"/>
</dbReference>
<protein>
    <submittedName>
        <fullName evidence="1">Acyl carrier protein</fullName>
    </submittedName>
</protein>
<dbReference type="AlphaFoldDB" id="A0A3D8I6I4"/>
<dbReference type="RefSeq" id="WP_104700644.1">
    <property type="nucleotide sequence ID" value="NZ_FZPP01000044.1"/>
</dbReference>
<evidence type="ECO:0000313" key="1">
    <source>
        <dbReference type="EMBL" id="RDU60763.1"/>
    </source>
</evidence>
<proteinExistence type="predicted"/>
<dbReference type="InterPro" id="IPR036736">
    <property type="entry name" value="ACP-like_sf"/>
</dbReference>
<accession>A0A3D8I6I4</accession>
<reference evidence="1 2" key="1">
    <citation type="submission" date="2018-04" db="EMBL/GenBank/DDBJ databases">
        <title>Novel Campyloabacter and Helicobacter Species and Strains.</title>
        <authorList>
            <person name="Mannion A.J."/>
            <person name="Shen Z."/>
            <person name="Fox J.G."/>
        </authorList>
    </citation>
    <scope>NUCLEOTIDE SEQUENCE [LARGE SCALE GENOMIC DNA]</scope>
    <source>
        <strain evidence="1 2">MIT 98-6070</strain>
    </source>
</reference>
<organism evidence="1 2">
    <name type="scientific">Helicobacter marmotae</name>
    <dbReference type="NCBI Taxonomy" id="152490"/>
    <lineage>
        <taxon>Bacteria</taxon>
        <taxon>Pseudomonadati</taxon>
        <taxon>Campylobacterota</taxon>
        <taxon>Epsilonproteobacteria</taxon>
        <taxon>Campylobacterales</taxon>
        <taxon>Helicobacteraceae</taxon>
        <taxon>Helicobacter</taxon>
    </lineage>
</organism>
<dbReference type="Gene3D" id="1.10.1200.10">
    <property type="entry name" value="ACP-like"/>
    <property type="match status" value="1"/>
</dbReference>
<dbReference type="Proteomes" id="UP000256599">
    <property type="component" value="Unassembled WGS sequence"/>
</dbReference>
<comment type="caution">
    <text evidence="1">The sequence shown here is derived from an EMBL/GenBank/DDBJ whole genome shotgun (WGS) entry which is preliminary data.</text>
</comment>